<sequence length="63" mass="6642">MEIEVLEVVFVFFIDTNAIARPRNGCGLPKANPPIDVASQAPSVISAHFSLLSGHSAPLGEPI</sequence>
<name>A0A9P4XR29_9HYPO</name>
<keyword evidence="2" id="KW-1185">Reference proteome</keyword>
<proteinExistence type="predicted"/>
<reference evidence="1 2" key="1">
    <citation type="submission" date="2018-06" db="EMBL/GenBank/DDBJ databases">
        <title>Genome analysis of cellulolytic fungus Trichoderma lentiforme CFAM-422.</title>
        <authorList>
            <person name="Steindorff A.S."/>
            <person name="Formighieri E.F."/>
            <person name="Midorikawa G.E.O."/>
            <person name="Tamietti M.S."/>
            <person name="Ramos E.Z."/>
            <person name="Silva A.S."/>
            <person name="Bon E.P.S."/>
            <person name="Mendes T.D."/>
            <person name="Damaso M.C.T."/>
            <person name="Favaro L.C.L."/>
        </authorList>
    </citation>
    <scope>NUCLEOTIDE SEQUENCE [LARGE SCALE GENOMIC DNA]</scope>
    <source>
        <strain evidence="1 2">CFAM-422</strain>
    </source>
</reference>
<gene>
    <name evidence="1" type="ORF">CFAM422_000994</name>
</gene>
<dbReference type="AlphaFoldDB" id="A0A9P4XR29"/>
<dbReference type="Proteomes" id="UP000801864">
    <property type="component" value="Unassembled WGS sequence"/>
</dbReference>
<comment type="caution">
    <text evidence="1">The sequence shown here is derived from an EMBL/GenBank/DDBJ whole genome shotgun (WGS) entry which is preliminary data.</text>
</comment>
<organism evidence="1 2">
    <name type="scientific">Trichoderma lentiforme</name>
    <dbReference type="NCBI Taxonomy" id="1567552"/>
    <lineage>
        <taxon>Eukaryota</taxon>
        <taxon>Fungi</taxon>
        <taxon>Dikarya</taxon>
        <taxon>Ascomycota</taxon>
        <taxon>Pezizomycotina</taxon>
        <taxon>Sordariomycetes</taxon>
        <taxon>Hypocreomycetidae</taxon>
        <taxon>Hypocreales</taxon>
        <taxon>Hypocreaceae</taxon>
        <taxon>Trichoderma</taxon>
    </lineage>
</organism>
<protein>
    <submittedName>
        <fullName evidence="1">Uncharacterized protein</fullName>
    </submittedName>
</protein>
<accession>A0A9P4XR29</accession>
<evidence type="ECO:0000313" key="2">
    <source>
        <dbReference type="Proteomes" id="UP000801864"/>
    </source>
</evidence>
<evidence type="ECO:0000313" key="1">
    <source>
        <dbReference type="EMBL" id="KAF3076527.1"/>
    </source>
</evidence>
<dbReference type="EMBL" id="QLNT01000002">
    <property type="protein sequence ID" value="KAF3076527.1"/>
    <property type="molecule type" value="Genomic_DNA"/>
</dbReference>